<sequence>MSNLRDVPTKDQQDNKRCDTVEKRTNQIGTVSYWKLFRYADLLDVTLMVVGTVAAVVNGFVFPAMFLVQAQVIHGFGTLRNDPSKLTKTISKVQSVSALNTSKCDFNTVTNETEF</sequence>
<reference evidence="2" key="1">
    <citation type="journal article" date="2024" name="Proc. Natl. Acad. Sci. U.S.A.">
        <title>Extraordinary preservation of gene collinearity over three hundred million years revealed in homosporous lycophytes.</title>
        <authorList>
            <person name="Li C."/>
            <person name="Wickell D."/>
            <person name="Kuo L.Y."/>
            <person name="Chen X."/>
            <person name="Nie B."/>
            <person name="Liao X."/>
            <person name="Peng D."/>
            <person name="Ji J."/>
            <person name="Jenkins J."/>
            <person name="Williams M."/>
            <person name="Shu S."/>
            <person name="Plott C."/>
            <person name="Barry K."/>
            <person name="Rajasekar S."/>
            <person name="Grimwood J."/>
            <person name="Han X."/>
            <person name="Sun S."/>
            <person name="Hou Z."/>
            <person name="He W."/>
            <person name="Dai G."/>
            <person name="Sun C."/>
            <person name="Schmutz J."/>
            <person name="Leebens-Mack J.H."/>
            <person name="Li F.W."/>
            <person name="Wang L."/>
        </authorList>
    </citation>
    <scope>NUCLEOTIDE SEQUENCE [LARGE SCALE GENOMIC DNA]</scope>
    <source>
        <strain evidence="2">cv. PW_Plant_1</strain>
    </source>
</reference>
<evidence type="ECO:0000313" key="2">
    <source>
        <dbReference type="Proteomes" id="UP001162992"/>
    </source>
</evidence>
<organism evidence="1 2">
    <name type="scientific">Diphasiastrum complanatum</name>
    <name type="common">Issler's clubmoss</name>
    <name type="synonym">Lycopodium complanatum</name>
    <dbReference type="NCBI Taxonomy" id="34168"/>
    <lineage>
        <taxon>Eukaryota</taxon>
        <taxon>Viridiplantae</taxon>
        <taxon>Streptophyta</taxon>
        <taxon>Embryophyta</taxon>
        <taxon>Tracheophyta</taxon>
        <taxon>Lycopodiopsida</taxon>
        <taxon>Lycopodiales</taxon>
        <taxon>Lycopodiaceae</taxon>
        <taxon>Lycopodioideae</taxon>
        <taxon>Diphasiastrum</taxon>
    </lineage>
</organism>
<gene>
    <name evidence="1" type="ORF">O6H91_06G105700</name>
</gene>
<keyword evidence="2" id="KW-1185">Reference proteome</keyword>
<dbReference type="Proteomes" id="UP001162992">
    <property type="component" value="Chromosome 6"/>
</dbReference>
<proteinExistence type="predicted"/>
<protein>
    <submittedName>
        <fullName evidence="1">Uncharacterized protein</fullName>
    </submittedName>
</protein>
<evidence type="ECO:0000313" key="1">
    <source>
        <dbReference type="EMBL" id="KAJ7553620.1"/>
    </source>
</evidence>
<comment type="caution">
    <text evidence="1">The sequence shown here is derived from an EMBL/GenBank/DDBJ whole genome shotgun (WGS) entry which is preliminary data.</text>
</comment>
<dbReference type="EMBL" id="CM055097">
    <property type="protein sequence ID" value="KAJ7553620.1"/>
    <property type="molecule type" value="Genomic_DNA"/>
</dbReference>
<name>A0ACC2DH50_DIPCM</name>
<accession>A0ACC2DH50</accession>